<dbReference type="AlphaFoldDB" id="A0A9W3D6Q4"/>
<evidence type="ECO:0000256" key="2">
    <source>
        <dbReference type="SAM" id="Phobius"/>
    </source>
</evidence>
<dbReference type="Proteomes" id="UP000504610">
    <property type="component" value="Chromosome 2"/>
</dbReference>
<feature type="transmembrane region" description="Helical" evidence="2">
    <location>
        <begin position="12"/>
        <end position="29"/>
    </location>
</feature>
<proteinExistence type="predicted"/>
<reference evidence="4" key="2">
    <citation type="submission" date="2025-08" db="UniProtKB">
        <authorList>
            <consortium name="RefSeq"/>
        </authorList>
    </citation>
    <scope>IDENTIFICATION</scope>
    <source>
        <tissue evidence="4">Leaf</tissue>
    </source>
</reference>
<protein>
    <submittedName>
        <fullName evidence="4">Uncharacterized protein LOC108840495 isoform X2</fullName>
    </submittedName>
</protein>
<keyword evidence="2" id="KW-0472">Membrane</keyword>
<dbReference type="PANTHER" id="PTHR47876">
    <property type="entry name" value="OS08G0260000 PROTEIN"/>
    <property type="match status" value="1"/>
</dbReference>
<dbReference type="Gene3D" id="3.40.630.30">
    <property type="match status" value="1"/>
</dbReference>
<feature type="region of interest" description="Disordered" evidence="1">
    <location>
        <begin position="87"/>
        <end position="106"/>
    </location>
</feature>
<feature type="compositionally biased region" description="Polar residues" evidence="1">
    <location>
        <begin position="93"/>
        <end position="106"/>
    </location>
</feature>
<gene>
    <name evidence="4" type="primary">LOC108840495</name>
</gene>
<organism evidence="3 4">
    <name type="scientific">Raphanus sativus</name>
    <name type="common">Radish</name>
    <name type="synonym">Raphanus raphanistrum var. sativus</name>
    <dbReference type="NCBI Taxonomy" id="3726"/>
    <lineage>
        <taxon>Eukaryota</taxon>
        <taxon>Viridiplantae</taxon>
        <taxon>Streptophyta</taxon>
        <taxon>Embryophyta</taxon>
        <taxon>Tracheophyta</taxon>
        <taxon>Spermatophyta</taxon>
        <taxon>Magnoliopsida</taxon>
        <taxon>eudicotyledons</taxon>
        <taxon>Gunneridae</taxon>
        <taxon>Pentapetalae</taxon>
        <taxon>rosids</taxon>
        <taxon>malvids</taxon>
        <taxon>Brassicales</taxon>
        <taxon>Brassicaceae</taxon>
        <taxon>Brassiceae</taxon>
        <taxon>Raphanus</taxon>
    </lineage>
</organism>
<accession>A0A9W3D6Q4</accession>
<sequence length="106" mass="11742">MLRLTTYKGQRLVVGGAFIFLTNAVRFLMKSSLEQNQRAYLSNVCVAKVLHRNGVGYKLIETSKGVGREMGIEEAIHEKWVRAESAEPAWQATDHNGSSSGFPSQS</sequence>
<keyword evidence="3" id="KW-1185">Reference proteome</keyword>
<reference evidence="3" key="1">
    <citation type="journal article" date="2019" name="Database">
        <title>The radish genome database (RadishGD): an integrated information resource for radish genomics.</title>
        <authorList>
            <person name="Yu H.J."/>
            <person name="Baek S."/>
            <person name="Lee Y.J."/>
            <person name="Cho A."/>
            <person name="Mun J.H."/>
        </authorList>
    </citation>
    <scope>NUCLEOTIDE SEQUENCE [LARGE SCALE GENOMIC DNA]</scope>
    <source>
        <strain evidence="3">cv. WK10039</strain>
    </source>
</reference>
<evidence type="ECO:0000313" key="4">
    <source>
        <dbReference type="RefSeq" id="XP_056859398.1"/>
    </source>
</evidence>
<name>A0A9W3D6Q4_RAPSA</name>
<evidence type="ECO:0000313" key="3">
    <source>
        <dbReference type="Proteomes" id="UP000504610"/>
    </source>
</evidence>
<dbReference type="GO" id="GO:0009507">
    <property type="term" value="C:chloroplast"/>
    <property type="evidence" value="ECO:0007669"/>
    <property type="project" value="TreeGrafter"/>
</dbReference>
<dbReference type="PANTHER" id="PTHR47876:SF2">
    <property type="entry name" value="GCN5-RELATED N-ACETYLTRANSFERASE 7, CHLOROPLASTIC"/>
    <property type="match status" value="1"/>
</dbReference>
<evidence type="ECO:0000256" key="1">
    <source>
        <dbReference type="SAM" id="MobiDB-lite"/>
    </source>
</evidence>
<dbReference type="RefSeq" id="XP_056859398.1">
    <property type="nucleotide sequence ID" value="XM_057003418.1"/>
</dbReference>
<dbReference type="GeneID" id="108840495"/>
<keyword evidence="2" id="KW-0812">Transmembrane</keyword>
<keyword evidence="2" id="KW-1133">Transmembrane helix</keyword>